<keyword evidence="3 5" id="KW-0378">Hydrolase</keyword>
<dbReference type="EC" id="3.1.3.7" evidence="5"/>
<dbReference type="CDD" id="cd01638">
    <property type="entry name" value="CysQ"/>
    <property type="match status" value="1"/>
</dbReference>
<sequence>MPANDLDLLIAAAHAAGQVATSFVGGELDVRHKDDGAGPVTAADLAANAVLEQTLRGARPGYGWLSEESPDDPARLNTEHVFIVDPLDGTRSFISGENTWAHSIALAENGRIVAAAIYLPMLNRLYTAAEGSGAHLNGTPIQASDASNPDTARVLAARPALDPQHWPGGVPDLRRSHRPSLAYRLSLVAEGRYDAMFTFRPSWEWDIAAGTLILQEAGAVATDKTGGPLIFNNPHPQCNGVLAAAPALHAALLQRLR</sequence>
<dbReference type="PANTHER" id="PTHR20854">
    <property type="entry name" value="INOSITOL MONOPHOSPHATASE"/>
    <property type="match status" value="1"/>
</dbReference>
<keyword evidence="4" id="KW-0460">Magnesium</keyword>
<evidence type="ECO:0000256" key="2">
    <source>
        <dbReference type="ARBA" id="ARBA00022723"/>
    </source>
</evidence>
<dbReference type="Gene3D" id="3.40.190.80">
    <property type="match status" value="1"/>
</dbReference>
<name>A0ABU6HFW9_9RHOB</name>
<keyword evidence="6" id="KW-1185">Reference proteome</keyword>
<proteinExistence type="inferred from homology"/>
<dbReference type="PRINTS" id="PR00377">
    <property type="entry name" value="IMPHPHTASES"/>
</dbReference>
<evidence type="ECO:0000313" key="5">
    <source>
        <dbReference type="EMBL" id="MEC3860871.1"/>
    </source>
</evidence>
<dbReference type="Pfam" id="PF00459">
    <property type="entry name" value="Inositol_P"/>
    <property type="match status" value="1"/>
</dbReference>
<keyword evidence="2" id="KW-0479">Metal-binding</keyword>
<comment type="similarity">
    <text evidence="1">Belongs to the inositol monophosphatase superfamily.</text>
</comment>
<organism evidence="5 6">
    <name type="scientific">Mesobacterium hydrothermale</name>
    <dbReference type="NCBI Taxonomy" id="3111907"/>
    <lineage>
        <taxon>Bacteria</taxon>
        <taxon>Pseudomonadati</taxon>
        <taxon>Pseudomonadota</taxon>
        <taxon>Alphaproteobacteria</taxon>
        <taxon>Rhodobacterales</taxon>
        <taxon>Roseobacteraceae</taxon>
        <taxon>Mesobacterium</taxon>
    </lineage>
</organism>
<dbReference type="InterPro" id="IPR020583">
    <property type="entry name" value="Inositol_monoP_metal-BS"/>
</dbReference>
<dbReference type="InterPro" id="IPR020550">
    <property type="entry name" value="Inositol_monophosphatase_CS"/>
</dbReference>
<dbReference type="EMBL" id="JAYLLH010000006">
    <property type="protein sequence ID" value="MEC3860871.1"/>
    <property type="molecule type" value="Genomic_DNA"/>
</dbReference>
<dbReference type="PANTHER" id="PTHR20854:SF4">
    <property type="entry name" value="INOSITOL-1-MONOPHOSPHATASE-RELATED"/>
    <property type="match status" value="1"/>
</dbReference>
<dbReference type="GO" id="GO:0008441">
    <property type="term" value="F:3'(2'),5'-bisphosphate nucleotidase activity"/>
    <property type="evidence" value="ECO:0007669"/>
    <property type="project" value="UniProtKB-EC"/>
</dbReference>
<comment type="caution">
    <text evidence="5">The sequence shown here is derived from an EMBL/GenBank/DDBJ whole genome shotgun (WGS) entry which is preliminary data.</text>
</comment>
<protein>
    <submittedName>
        <fullName evidence="5">3'(2'),5'-bisphosphate nucleotidase CysQ</fullName>
        <ecNumber evidence="5">3.1.3.7</ecNumber>
    </submittedName>
</protein>
<reference evidence="5 6" key="1">
    <citation type="submission" date="2024-01" db="EMBL/GenBank/DDBJ databases">
        <title>Mesobacterium rodlantinim sp. nov., isolated from shallow sea hydrothermal systems off Kueishantao Island.</title>
        <authorList>
            <person name="Su Z."/>
            <person name="Tang K."/>
        </authorList>
    </citation>
    <scope>NUCLEOTIDE SEQUENCE [LARGE SCALE GENOMIC DNA]</scope>
    <source>
        <strain evidence="5 6">TK19101</strain>
    </source>
</reference>
<evidence type="ECO:0000313" key="6">
    <source>
        <dbReference type="Proteomes" id="UP001348149"/>
    </source>
</evidence>
<accession>A0ABU6HFW9</accession>
<dbReference type="Proteomes" id="UP001348149">
    <property type="component" value="Unassembled WGS sequence"/>
</dbReference>
<dbReference type="SUPFAM" id="SSF56655">
    <property type="entry name" value="Carbohydrate phosphatase"/>
    <property type="match status" value="1"/>
</dbReference>
<dbReference type="PROSITE" id="PS00630">
    <property type="entry name" value="IMP_2"/>
    <property type="match status" value="1"/>
</dbReference>
<dbReference type="InterPro" id="IPR000760">
    <property type="entry name" value="Inositol_monophosphatase-like"/>
</dbReference>
<dbReference type="PROSITE" id="PS00629">
    <property type="entry name" value="IMP_1"/>
    <property type="match status" value="1"/>
</dbReference>
<evidence type="ECO:0000256" key="4">
    <source>
        <dbReference type="ARBA" id="ARBA00022842"/>
    </source>
</evidence>
<evidence type="ECO:0000256" key="1">
    <source>
        <dbReference type="ARBA" id="ARBA00009759"/>
    </source>
</evidence>
<gene>
    <name evidence="5" type="ORF">VK792_06210</name>
</gene>
<dbReference type="Gene3D" id="3.30.540.10">
    <property type="entry name" value="Fructose-1,6-Bisphosphatase, subunit A, domain 1"/>
    <property type="match status" value="1"/>
</dbReference>
<dbReference type="RefSeq" id="WP_326296505.1">
    <property type="nucleotide sequence ID" value="NZ_JAYLLH010000006.1"/>
</dbReference>
<evidence type="ECO:0000256" key="3">
    <source>
        <dbReference type="ARBA" id="ARBA00022801"/>
    </source>
</evidence>